<protein>
    <submittedName>
        <fullName evidence="1">5-methylcytosine-specific restriction related enzyme</fullName>
    </submittedName>
</protein>
<name>W1DTY0_KLEPN</name>
<evidence type="ECO:0000313" key="2">
    <source>
        <dbReference type="Proteomes" id="UP000019183"/>
    </source>
</evidence>
<dbReference type="EMBL" id="CBWK010000767">
    <property type="protein sequence ID" value="CDL12247.1"/>
    <property type="molecule type" value="Genomic_DNA"/>
</dbReference>
<dbReference type="AlphaFoldDB" id="W1DTY0"/>
<sequence length="98" mass="11060">MRTIRQGLNYVSLFSDVNDNKSLAINNFIVHKVLPKFTFDGDKQVGDYSKAELVSRVFLPRLESLLDNQAEITAEFSCTKSVERLVKTAESNDGVVNY</sequence>
<accession>W1DTY0</accession>
<comment type="caution">
    <text evidence="1">The sequence shown here is derived from an EMBL/GenBank/DDBJ whole genome shotgun (WGS) entry which is preliminary data.</text>
</comment>
<dbReference type="Proteomes" id="UP000019183">
    <property type="component" value="Unassembled WGS sequence"/>
</dbReference>
<reference evidence="1" key="1">
    <citation type="submission" date="2013-10" db="EMBL/GenBank/DDBJ databases">
        <title>Antibiotic resistance diversity of beta-lactamase producers in the General Hospital Vienna.</title>
        <authorList>
            <person name="Barisic I."/>
            <person name="Mitteregger D."/>
            <person name="Hirschl A.M."/>
            <person name="Noehammer C."/>
            <person name="Wiesinger-Mayr H."/>
        </authorList>
    </citation>
    <scope>NUCLEOTIDE SEQUENCE [LARGE SCALE GENOMIC DNA]</scope>
    <source>
        <strain evidence="1">IS43</strain>
    </source>
</reference>
<evidence type="ECO:0000313" key="1">
    <source>
        <dbReference type="EMBL" id="CDL12247.1"/>
    </source>
</evidence>
<proteinExistence type="predicted"/>
<keyword evidence="2" id="KW-1185">Reference proteome</keyword>
<organism evidence="1 2">
    <name type="scientific">Klebsiella pneumoniae IS43</name>
    <dbReference type="NCBI Taxonomy" id="1432552"/>
    <lineage>
        <taxon>Bacteria</taxon>
        <taxon>Pseudomonadati</taxon>
        <taxon>Pseudomonadota</taxon>
        <taxon>Gammaproteobacteria</taxon>
        <taxon>Enterobacterales</taxon>
        <taxon>Enterobacteriaceae</taxon>
        <taxon>Klebsiella/Raoultella group</taxon>
        <taxon>Klebsiella</taxon>
        <taxon>Klebsiella pneumoniae complex</taxon>
    </lineage>
</organism>